<dbReference type="EMBL" id="AP017313">
    <property type="protein sequence ID" value="BAU53048.1"/>
    <property type="molecule type" value="Genomic_DNA"/>
</dbReference>
<dbReference type="Pfam" id="PF01548">
    <property type="entry name" value="DEDD_Tnp_IS110"/>
    <property type="match status" value="1"/>
</dbReference>
<evidence type="ECO:0000259" key="2">
    <source>
        <dbReference type="Pfam" id="PF02371"/>
    </source>
</evidence>
<dbReference type="PANTHER" id="PTHR33055:SF13">
    <property type="entry name" value="TRANSPOSASE"/>
    <property type="match status" value="1"/>
</dbReference>
<evidence type="ECO:0000313" key="6">
    <source>
        <dbReference type="EMBL" id="BAU54913.1"/>
    </source>
</evidence>
<dbReference type="KEGG" id="mgot:MgSA37_01024"/>
<keyword evidence="7" id="KW-1185">Reference proteome</keyword>
<dbReference type="InterPro" id="IPR003346">
    <property type="entry name" value="Transposase_20"/>
</dbReference>
<dbReference type="KEGG" id="mgot:MgSA37_01215"/>
<evidence type="ECO:0000313" key="3">
    <source>
        <dbReference type="EMBL" id="BAU52860.1"/>
    </source>
</evidence>
<evidence type="ECO:0000313" key="5">
    <source>
        <dbReference type="EMBL" id="BAU54912.1"/>
    </source>
</evidence>
<dbReference type="Pfam" id="PF02371">
    <property type="entry name" value="Transposase_20"/>
    <property type="match status" value="1"/>
</dbReference>
<dbReference type="RefSeq" id="WP_096350128.1">
    <property type="nucleotide sequence ID" value="NZ_AP017313.1"/>
</dbReference>
<dbReference type="InterPro" id="IPR002525">
    <property type="entry name" value="Transp_IS110-like_N"/>
</dbReference>
<evidence type="ECO:0000313" key="4">
    <source>
        <dbReference type="EMBL" id="BAU53048.1"/>
    </source>
</evidence>
<dbReference type="GO" id="GO:0003677">
    <property type="term" value="F:DNA binding"/>
    <property type="evidence" value="ECO:0007669"/>
    <property type="project" value="InterPro"/>
</dbReference>
<dbReference type="InterPro" id="IPR047650">
    <property type="entry name" value="Transpos_IS110"/>
</dbReference>
<accession>A0A110B3E8</accession>
<sequence length="359" mass="40899">MLKYSLGMDASMKDIHVCLSVIDSRQQVKVKASSKFANDMQGFKDLLVWLSRHKKESDIPLVNVIEATGVYYEACALFLFKAGFDVAVVLPNKAKKYLQALGLRSKNDKIDAAGLARMGAEQCLELWQPMDEFFYTLRAMTRHHQSLQELKTNINNQLHADEHSIYSTKAVIKQLKKLIATIEKQLKETDQSIHDHLYSNDEVGQRVDHIIDIKGLSYMTVAVVLAETNGFALFKSASQLVRYSGYDIIENQSGGHRGKTKISKKGNSHIRRAMYMPAFNVVRYEKGNFKTFFERILARHHQKMKAYVAVQRKLLVMIYTLWKKNEAFNRDAKINKFGNEETAPSFALTEGQLNEVAPA</sequence>
<feature type="domain" description="Transposase IS110-like N-terminal" evidence="1">
    <location>
        <begin position="6"/>
        <end position="160"/>
    </location>
</feature>
<dbReference type="EMBL" id="AP017313">
    <property type="protein sequence ID" value="BAU52860.1"/>
    <property type="molecule type" value="Genomic_DNA"/>
</dbReference>
<dbReference type="GO" id="GO:0004803">
    <property type="term" value="F:transposase activity"/>
    <property type="evidence" value="ECO:0007669"/>
    <property type="project" value="InterPro"/>
</dbReference>
<reference evidence="5 7" key="1">
    <citation type="submission" date="2015-12" db="EMBL/GenBank/DDBJ databases">
        <title>Genome sequence of Mucilaginibacter gotjawali.</title>
        <authorList>
            <person name="Lee J.S."/>
            <person name="Lee K.C."/>
            <person name="Kim K.K."/>
            <person name="Lee B.W."/>
        </authorList>
    </citation>
    <scope>NUCLEOTIDE SEQUENCE [LARGE SCALE GENOMIC DNA]</scope>
    <source>
        <strain evidence="5 7">SA3-7</strain>
    </source>
</reference>
<feature type="domain" description="Transposase IS116/IS110/IS902 C-terminal" evidence="2">
    <location>
        <begin position="210"/>
        <end position="293"/>
    </location>
</feature>
<evidence type="ECO:0000259" key="1">
    <source>
        <dbReference type="Pfam" id="PF01548"/>
    </source>
</evidence>
<name>A0A110B3E8_9SPHI</name>
<proteinExistence type="predicted"/>
<evidence type="ECO:0000313" key="7">
    <source>
        <dbReference type="Proteomes" id="UP000218263"/>
    </source>
</evidence>
<dbReference type="AlphaFoldDB" id="A0A110B3E8"/>
<dbReference type="EMBL" id="AP017313">
    <property type="protein sequence ID" value="BAU54912.1"/>
    <property type="molecule type" value="Genomic_DNA"/>
</dbReference>
<gene>
    <name evidence="3" type="ORF">MgSA37_01024</name>
    <name evidence="4" type="ORF">MgSA37_01215</name>
    <name evidence="5" type="ORF">MgSA37_03091</name>
    <name evidence="6" type="ORF">MgSA37_03092</name>
</gene>
<dbReference type="PANTHER" id="PTHR33055">
    <property type="entry name" value="TRANSPOSASE FOR INSERTION SEQUENCE ELEMENT IS1111A"/>
    <property type="match status" value="1"/>
</dbReference>
<dbReference type="OrthoDB" id="964423at2"/>
<organism evidence="5 7">
    <name type="scientific">Mucilaginibacter gotjawali</name>
    <dbReference type="NCBI Taxonomy" id="1550579"/>
    <lineage>
        <taxon>Bacteria</taxon>
        <taxon>Pseudomonadati</taxon>
        <taxon>Bacteroidota</taxon>
        <taxon>Sphingobacteriia</taxon>
        <taxon>Sphingobacteriales</taxon>
        <taxon>Sphingobacteriaceae</taxon>
        <taxon>Mucilaginibacter</taxon>
    </lineage>
</organism>
<protein>
    <submittedName>
        <fullName evidence="5">Transposase IS116/IS110/IS902 family protein</fullName>
    </submittedName>
</protein>
<dbReference type="EMBL" id="AP017313">
    <property type="protein sequence ID" value="BAU54913.1"/>
    <property type="molecule type" value="Genomic_DNA"/>
</dbReference>
<dbReference type="Proteomes" id="UP000218263">
    <property type="component" value="Chromosome"/>
</dbReference>
<dbReference type="KEGG" id="mgot:MgSA37_03091"/>
<dbReference type="KEGG" id="mgot:MgSA37_03092"/>
<dbReference type="NCBIfam" id="NF033542">
    <property type="entry name" value="transpos_IS110"/>
    <property type="match status" value="1"/>
</dbReference>
<dbReference type="GO" id="GO:0006313">
    <property type="term" value="P:DNA transposition"/>
    <property type="evidence" value="ECO:0007669"/>
    <property type="project" value="InterPro"/>
</dbReference>